<dbReference type="Gene3D" id="2.40.50.40">
    <property type="match status" value="2"/>
</dbReference>
<dbReference type="GO" id="GO:0003682">
    <property type="term" value="F:chromatin binding"/>
    <property type="evidence" value="ECO:0007669"/>
    <property type="project" value="TreeGrafter"/>
</dbReference>
<dbReference type="InterPro" id="IPR023780">
    <property type="entry name" value="Chromo_domain"/>
</dbReference>
<comment type="caution">
    <text evidence="15">The sequence shown here is derived from an EMBL/GenBank/DDBJ whole genome shotgun (WGS) entry which is preliminary data.</text>
</comment>
<dbReference type="Pfam" id="PF23588">
    <property type="entry name" value="HTH_CHD1_Hrp3"/>
    <property type="match status" value="1"/>
</dbReference>
<keyword evidence="2" id="KW-0677">Repeat</keyword>
<dbReference type="PROSITE" id="PS50013">
    <property type="entry name" value="CHROMO_2"/>
    <property type="match status" value="2"/>
</dbReference>
<proteinExistence type="predicted"/>
<keyword evidence="8" id="KW-0804">Transcription</keyword>
<dbReference type="PROSITE" id="PS00598">
    <property type="entry name" value="CHROMO_1"/>
    <property type="match status" value="2"/>
</dbReference>
<reference evidence="15 16" key="1">
    <citation type="journal article" date="2019" name="Mol. Ecol. Resour.">
        <title>Chromosome-level genome assembly of Triplophysa tibetana, a fish adapted to the harsh high-altitude environment of the Tibetan Plateau.</title>
        <authorList>
            <person name="Yang X."/>
            <person name="Liu H."/>
            <person name="Ma Z."/>
            <person name="Zou Y."/>
            <person name="Zou M."/>
            <person name="Mao Y."/>
            <person name="Li X."/>
            <person name="Wang H."/>
            <person name="Chen T."/>
            <person name="Wang W."/>
            <person name="Yang R."/>
        </authorList>
    </citation>
    <scope>NUCLEOTIDE SEQUENCE [LARGE SCALE GENOMIC DNA]</scope>
    <source>
        <strain evidence="15">TTIB1903HZAU</strain>
        <tissue evidence="15">Muscle</tissue>
    </source>
</reference>
<feature type="compositionally biased region" description="Basic and acidic residues" evidence="11">
    <location>
        <begin position="1645"/>
        <end position="1669"/>
    </location>
</feature>
<dbReference type="GO" id="GO:0005524">
    <property type="term" value="F:ATP binding"/>
    <property type="evidence" value="ECO:0007669"/>
    <property type="project" value="UniProtKB-KW"/>
</dbReference>
<accession>A0A5A9P1C5</accession>
<dbReference type="Pfam" id="PF00176">
    <property type="entry name" value="SNF2-rel_dom"/>
    <property type="match status" value="1"/>
</dbReference>
<dbReference type="InterPro" id="IPR056302">
    <property type="entry name" value="CHD1-2/Hrp3_HTH"/>
</dbReference>
<dbReference type="Proteomes" id="UP000324632">
    <property type="component" value="Chromosome 11"/>
</dbReference>
<dbReference type="InterPro" id="IPR027417">
    <property type="entry name" value="P-loop_NTPase"/>
</dbReference>
<dbReference type="Pfam" id="PF00385">
    <property type="entry name" value="Chromo"/>
    <property type="match status" value="2"/>
</dbReference>
<dbReference type="InterPro" id="IPR040793">
    <property type="entry name" value="CDH1_2_SANT_HL1"/>
</dbReference>
<feature type="compositionally biased region" description="Polar residues" evidence="11">
    <location>
        <begin position="1581"/>
        <end position="1598"/>
    </location>
</feature>
<dbReference type="EMBL" id="SOYY01000011">
    <property type="protein sequence ID" value="KAA0714921.1"/>
    <property type="molecule type" value="Genomic_DNA"/>
</dbReference>
<dbReference type="GO" id="GO:0016887">
    <property type="term" value="F:ATP hydrolysis activity"/>
    <property type="evidence" value="ECO:0007669"/>
    <property type="project" value="TreeGrafter"/>
</dbReference>
<dbReference type="GO" id="GO:0000785">
    <property type="term" value="C:chromatin"/>
    <property type="evidence" value="ECO:0007669"/>
    <property type="project" value="TreeGrafter"/>
</dbReference>
<feature type="compositionally biased region" description="Acidic residues" evidence="11">
    <location>
        <begin position="212"/>
        <end position="229"/>
    </location>
</feature>
<dbReference type="SMART" id="SM00487">
    <property type="entry name" value="DEXDc"/>
    <property type="match status" value="1"/>
</dbReference>
<organism evidence="15 16">
    <name type="scientific">Triplophysa tibetana</name>
    <dbReference type="NCBI Taxonomy" id="1572043"/>
    <lineage>
        <taxon>Eukaryota</taxon>
        <taxon>Metazoa</taxon>
        <taxon>Chordata</taxon>
        <taxon>Craniata</taxon>
        <taxon>Vertebrata</taxon>
        <taxon>Euteleostomi</taxon>
        <taxon>Actinopterygii</taxon>
        <taxon>Neopterygii</taxon>
        <taxon>Teleostei</taxon>
        <taxon>Ostariophysi</taxon>
        <taxon>Cypriniformes</taxon>
        <taxon>Nemacheilidae</taxon>
        <taxon>Triplophysa</taxon>
    </lineage>
</organism>
<feature type="compositionally biased region" description="Low complexity" evidence="11">
    <location>
        <begin position="17"/>
        <end position="42"/>
    </location>
</feature>
<dbReference type="Gene3D" id="3.40.50.300">
    <property type="entry name" value="P-loop containing nucleotide triphosphate hydrolases"/>
    <property type="match status" value="1"/>
</dbReference>
<feature type="compositionally biased region" description="Basic residues" evidence="11">
    <location>
        <begin position="140"/>
        <end position="149"/>
    </location>
</feature>
<name>A0A5A9P1C5_9TELE</name>
<dbReference type="InterPro" id="IPR000953">
    <property type="entry name" value="Chromo/chromo_shadow_dom"/>
</dbReference>
<evidence type="ECO:0000259" key="14">
    <source>
        <dbReference type="PROSITE" id="PS51194"/>
    </source>
</evidence>
<feature type="compositionally biased region" description="Basic residues" evidence="11">
    <location>
        <begin position="1123"/>
        <end position="1133"/>
    </location>
</feature>
<keyword evidence="16" id="KW-1185">Reference proteome</keyword>
<dbReference type="GO" id="GO:0034728">
    <property type="term" value="P:nucleosome organization"/>
    <property type="evidence" value="ECO:0007669"/>
    <property type="project" value="TreeGrafter"/>
</dbReference>
<dbReference type="InterPro" id="IPR025260">
    <property type="entry name" value="CHD1-like_C"/>
</dbReference>
<dbReference type="InterPro" id="IPR016197">
    <property type="entry name" value="Chromo-like_dom_sf"/>
</dbReference>
<feature type="domain" description="Helicase C-terminal" evidence="14">
    <location>
        <begin position="805"/>
        <end position="956"/>
    </location>
</feature>
<evidence type="ECO:0000256" key="5">
    <source>
        <dbReference type="ARBA" id="ARBA00022840"/>
    </source>
</evidence>
<dbReference type="PROSITE" id="PS51192">
    <property type="entry name" value="HELICASE_ATP_BIND_1"/>
    <property type="match status" value="1"/>
</dbReference>
<evidence type="ECO:0000256" key="1">
    <source>
        <dbReference type="ARBA" id="ARBA00004123"/>
    </source>
</evidence>
<feature type="region of interest" description="Disordered" evidence="11">
    <location>
        <begin position="1"/>
        <end position="275"/>
    </location>
</feature>
<evidence type="ECO:0000256" key="4">
    <source>
        <dbReference type="ARBA" id="ARBA00022801"/>
    </source>
</evidence>
<dbReference type="Pfam" id="PF00271">
    <property type="entry name" value="Helicase_C"/>
    <property type="match status" value="1"/>
</dbReference>
<dbReference type="InterPro" id="IPR000330">
    <property type="entry name" value="SNF2_N"/>
</dbReference>
<feature type="domain" description="Chromo" evidence="12">
    <location>
        <begin position="392"/>
        <end position="466"/>
    </location>
</feature>
<feature type="compositionally biased region" description="Low complexity" evidence="11">
    <location>
        <begin position="70"/>
        <end position="80"/>
    </location>
</feature>
<keyword evidence="9" id="KW-0539">Nucleus</keyword>
<feature type="compositionally biased region" description="Acidic residues" evidence="11">
    <location>
        <begin position="250"/>
        <end position="275"/>
    </location>
</feature>
<dbReference type="CDD" id="cd18793">
    <property type="entry name" value="SF2_C_SNF"/>
    <property type="match status" value="1"/>
</dbReference>
<feature type="compositionally biased region" description="Basic residues" evidence="11">
    <location>
        <begin position="180"/>
        <end position="191"/>
    </location>
</feature>
<feature type="compositionally biased region" description="Basic and acidic residues" evidence="11">
    <location>
        <begin position="1751"/>
        <end position="1760"/>
    </location>
</feature>
<evidence type="ECO:0000256" key="9">
    <source>
        <dbReference type="ARBA" id="ARBA00023242"/>
    </source>
</evidence>
<keyword evidence="15" id="KW-0347">Helicase</keyword>
<feature type="compositionally biased region" description="Basic residues" evidence="11">
    <location>
        <begin position="1347"/>
        <end position="1358"/>
    </location>
</feature>
<dbReference type="FunFam" id="3.40.50.300:FF:000130">
    <property type="entry name" value="Chromodomain-helicase-DNA-binding protein 2 isoform 1"/>
    <property type="match status" value="1"/>
</dbReference>
<gene>
    <name evidence="15" type="ORF">E1301_Tti010239</name>
</gene>
<evidence type="ECO:0000256" key="11">
    <source>
        <dbReference type="SAM" id="MobiDB-lite"/>
    </source>
</evidence>
<keyword evidence="5" id="KW-0067">ATP-binding</keyword>
<dbReference type="Pfam" id="PF18375">
    <property type="entry name" value="CDH1_2_SANT_HL1"/>
    <property type="match status" value="1"/>
</dbReference>
<evidence type="ECO:0000313" key="16">
    <source>
        <dbReference type="Proteomes" id="UP000324632"/>
    </source>
</evidence>
<evidence type="ECO:0000256" key="8">
    <source>
        <dbReference type="ARBA" id="ARBA00023163"/>
    </source>
</evidence>
<dbReference type="GO" id="GO:0140658">
    <property type="term" value="F:ATP-dependent chromatin remodeler activity"/>
    <property type="evidence" value="ECO:0007669"/>
    <property type="project" value="TreeGrafter"/>
</dbReference>
<feature type="compositionally biased region" description="Low complexity" evidence="11">
    <location>
        <begin position="1670"/>
        <end position="1680"/>
    </location>
</feature>
<dbReference type="SUPFAM" id="SSF54160">
    <property type="entry name" value="Chromo domain-like"/>
    <property type="match status" value="2"/>
</dbReference>
<dbReference type="SMART" id="SM01176">
    <property type="entry name" value="DUF4208"/>
    <property type="match status" value="1"/>
</dbReference>
<feature type="compositionally biased region" description="Basic and acidic residues" evidence="11">
    <location>
        <begin position="1399"/>
        <end position="1420"/>
    </location>
</feature>
<dbReference type="Gene3D" id="6.10.140.1440">
    <property type="match status" value="1"/>
</dbReference>
<dbReference type="InterPro" id="IPR001650">
    <property type="entry name" value="Helicase_C-like"/>
</dbReference>
<evidence type="ECO:0000256" key="2">
    <source>
        <dbReference type="ARBA" id="ARBA00022737"/>
    </source>
</evidence>
<evidence type="ECO:0000256" key="3">
    <source>
        <dbReference type="ARBA" id="ARBA00022741"/>
    </source>
</evidence>
<comment type="subcellular location">
    <subcellularLocation>
        <location evidence="1">Nucleus</location>
    </subcellularLocation>
</comment>
<feature type="compositionally biased region" description="Basic and acidic residues" evidence="11">
    <location>
        <begin position="1730"/>
        <end position="1740"/>
    </location>
</feature>
<dbReference type="PANTHER" id="PTHR45623">
    <property type="entry name" value="CHROMODOMAIN-HELICASE-DNA-BINDING PROTEIN 3-RELATED-RELATED"/>
    <property type="match status" value="1"/>
</dbReference>
<feature type="compositionally biased region" description="Acidic residues" evidence="11">
    <location>
        <begin position="154"/>
        <end position="175"/>
    </location>
</feature>
<feature type="compositionally biased region" description="Polar residues" evidence="11">
    <location>
        <begin position="1362"/>
        <end position="1375"/>
    </location>
</feature>
<feature type="compositionally biased region" description="Low complexity" evidence="11">
    <location>
        <begin position="126"/>
        <end position="135"/>
    </location>
</feature>
<feature type="region of interest" description="Disordered" evidence="11">
    <location>
        <begin position="1554"/>
        <end position="1802"/>
    </location>
</feature>
<evidence type="ECO:0000256" key="10">
    <source>
        <dbReference type="ARBA" id="ARBA00049360"/>
    </source>
</evidence>
<dbReference type="FunFam" id="3.40.50.10810:FF:000007">
    <property type="entry name" value="Chromodomain-helicase-DNA-binding protein 2 isoform 1"/>
    <property type="match status" value="1"/>
</dbReference>
<feature type="compositionally biased region" description="Polar residues" evidence="11">
    <location>
        <begin position="1789"/>
        <end position="1802"/>
    </location>
</feature>
<feature type="compositionally biased region" description="Basic and acidic residues" evidence="11">
    <location>
        <begin position="1684"/>
        <end position="1717"/>
    </location>
</feature>
<dbReference type="Gene3D" id="3.40.50.10810">
    <property type="entry name" value="Tandem AAA-ATPase domain"/>
    <property type="match status" value="1"/>
</dbReference>
<feature type="compositionally biased region" description="Basic and acidic residues" evidence="11">
    <location>
        <begin position="1619"/>
        <end position="1633"/>
    </location>
</feature>
<feature type="compositionally biased region" description="Basic and acidic residues" evidence="11">
    <location>
        <begin position="1557"/>
        <end position="1572"/>
    </location>
</feature>
<dbReference type="InterPro" id="IPR049730">
    <property type="entry name" value="SNF2/RAD54-like_C"/>
</dbReference>
<sequence>MMKNKNKKQEDEGSTQSNASSNSASEESNRTGSESGSQSESEQGSDRPRFRRSVSNCTSDSESHSESESESTGSKSRQSSAQGKDKPVRKKDNLADVKKMWEEHPDMYGVRRSSRSRQEPARLNIGAEGSSGSESESPKRKGSRQKKKDKTWNDDDSNDEDDDDEEEASSSESEQEEKKVRSRRLPARRPQTKSSAGKQSQKARKQRKQESSEEEDDDDDDEDDDDEEDTPKRQTRRRAATKVSYKEDQNDVETDSDDLIEMAEGAEEQQDDDSETIEKILETRIGKKGATGASTTFYAVEENGDPGADFDPEKEEGETQFLIKWKGWSYIHNTWESVDFLTQQKVKGIKKLDNFKRKNEELTSWMRRASPEDLEYYNCQQELTNDLSRQFQIVERVIATRTGKSQGPSDFSPQKSTAGEPEYLCKWMGLPYAECTWEDGALITRKFQACVDSFITRNACKTIPSKDCKVLKQRPRFLPLKKQPTYIGDENLELRDYQLDGVNWLGHSWCRCNSVILADEMGLGKTIQTISFLSYLFHQHQLYGPFLVVVPLSTLTSWQREFDIWAPNMNVVVYLGDVSSRKTIRDYEWIHQQTKRIKFNALLTTYEILLKDKGVLGNINWAFLGVDEAHRLKNDDSLLYKTLIDFRSNHRLLITGTPLQNSLKELWSLLHFLMPEKFESWEDFENEHGKGRDNGYQSLHKVLEPFLLRRVKKDVEKSLPAKVEQILRVDMSAQQKQFYKWILTRNYRALSKGNRGSSSGFLNIVMELKKCCNHGFLIKHPEDSETETAIERLQAVVRGSGKLVLLDKLLTRLKERGNRVLIFSQMVRMLDILADYLSFKRYQFQRLDGSIKGEIRKQALDHFNAEGSEDFCFLLSTRAGGLGINLASADTVVIFDSDWNPQNDLQAQARAHRIGQKKQVNIYRLVTKGTVEEDIIERAKKKMVLDHLVIQRMDTTGRTVLDNNSGNSNSNPFNKEELTAILKFGAEDLFKEAEGEESEPQEMDIDEILRLAETRESDQGLGSATDELLSQFKVLRSLLLSVKELEGKTVRDWDDIIPEDQRKKVEEEQKQKEMEDIYMLPRSRSSNKRAQANDSDSDVGSKLKQRTSGSDSESEDSGDDKRPKRRGRPRARKNNVEGFTDAEIRRFIKAYKKFGAPLEKLEAIARDSELVDKSIADLKRLGELLHNSCVTAVQEHEEHLKENPVEAKGPGKRRGINIKISGVQVNAKSIIQHEEDLEPLHKSVPSNPAERSKFQLTCRVKTPHFDVDWDINDDTQLLLGIFEHGNSNWDLIKTDPDLKLSEKILPDDPNKKPQAKQLQMRADYLLKMLKKEQENQDTVKAGDETKAKKRKPRTKKKAPNNDLANEMSSPRLSDNPSEEGEVKDDGAEKSPTKKKQKKDNKENKEKTGTPKKEKEGEKDKKRCKSKKEKAKPGGKGKKAQGPVHITAGSDPIPIGEEDDELDQETFSICKERMRPVKKALKQLDKPDEGLSVQEQLQHTRTCLLKIGDRITECLKSYSDPEHVKTWRRNLWIFVSKFTEFGARKLHKLYKMAQKKRLHEEEKDQKKKDDPSKKKPFRPEPSGSSRDSTGTHPSANHQSGPPPPHAHHREPYNQPNKRPFPNDDRGDWQRDRKYGYPGNSSQPWQGDRHHPYDSHRYRDHYGDRRPHNDYRSSGSYRNSGSPRKRPYDQYGNDRDHRGHRDYYDRHPDPKRRRSDEYRSPNYHQGGGGHPQDFRRLPDHRGPIGNHGPAGPDHYRPSHPDKPPPLIDPRSPQAQKSPLEPISPAERTGEQKSVTDFNWNSRKT</sequence>
<feature type="region of interest" description="Disordered" evidence="11">
    <location>
        <begin position="1334"/>
        <end position="1457"/>
    </location>
</feature>
<keyword evidence="6" id="KW-0805">Transcription regulation</keyword>
<dbReference type="SMART" id="SM00298">
    <property type="entry name" value="CHROMO"/>
    <property type="match status" value="2"/>
</dbReference>
<dbReference type="GO" id="GO:0042393">
    <property type="term" value="F:histone binding"/>
    <property type="evidence" value="ECO:0007669"/>
    <property type="project" value="TreeGrafter"/>
</dbReference>
<dbReference type="GO" id="GO:0004386">
    <property type="term" value="F:helicase activity"/>
    <property type="evidence" value="ECO:0007669"/>
    <property type="project" value="UniProtKB-KW"/>
</dbReference>
<dbReference type="CDD" id="cd18661">
    <property type="entry name" value="CD2_tandem_CHD1-2_like"/>
    <property type="match status" value="1"/>
</dbReference>
<feature type="domain" description="Chromo" evidence="12">
    <location>
        <begin position="275"/>
        <end position="367"/>
    </location>
</feature>
<dbReference type="GO" id="GO:0003677">
    <property type="term" value="F:DNA binding"/>
    <property type="evidence" value="ECO:0007669"/>
    <property type="project" value="UniProtKB-KW"/>
</dbReference>
<dbReference type="InterPro" id="IPR038718">
    <property type="entry name" value="SNF2-like_sf"/>
</dbReference>
<keyword evidence="7 15" id="KW-0238">DNA-binding</keyword>
<feature type="compositionally biased region" description="Basic and acidic residues" evidence="11">
    <location>
        <begin position="1063"/>
        <end position="1075"/>
    </location>
</feature>
<dbReference type="Gene3D" id="1.10.10.60">
    <property type="entry name" value="Homeodomain-like"/>
    <property type="match status" value="1"/>
</dbReference>
<evidence type="ECO:0000259" key="13">
    <source>
        <dbReference type="PROSITE" id="PS51192"/>
    </source>
</evidence>
<dbReference type="GO" id="GO:0005634">
    <property type="term" value="C:nucleus"/>
    <property type="evidence" value="ECO:0007669"/>
    <property type="project" value="UniProtKB-SubCell"/>
</dbReference>
<keyword evidence="3" id="KW-0547">Nucleotide-binding</keyword>
<evidence type="ECO:0000256" key="7">
    <source>
        <dbReference type="ARBA" id="ARBA00023125"/>
    </source>
</evidence>
<evidence type="ECO:0000313" key="15">
    <source>
        <dbReference type="EMBL" id="KAA0714921.1"/>
    </source>
</evidence>
<dbReference type="SMART" id="SM00490">
    <property type="entry name" value="HELICc"/>
    <property type="match status" value="1"/>
</dbReference>
<protein>
    <submittedName>
        <fullName evidence="15">Chromodomain-helicase-DNA-binding protein 2</fullName>
    </submittedName>
</protein>
<dbReference type="InterPro" id="IPR023779">
    <property type="entry name" value="Chromodomain_CS"/>
</dbReference>
<dbReference type="CDD" id="cd18666">
    <property type="entry name" value="CD1_tandem_CHD1-2_like"/>
    <property type="match status" value="1"/>
</dbReference>
<dbReference type="FunFam" id="2.40.50.40:FF:000014">
    <property type="entry name" value="Chromodomain-helicase-DNA-binding protein 2 isoform 1"/>
    <property type="match status" value="1"/>
</dbReference>
<dbReference type="PANTHER" id="PTHR45623:SF19">
    <property type="entry name" value="CHROMODOMAIN-HELICASE-DNA-BINDING PROTEIN 2"/>
    <property type="match status" value="1"/>
</dbReference>
<dbReference type="PROSITE" id="PS51194">
    <property type="entry name" value="HELICASE_CTER"/>
    <property type="match status" value="1"/>
</dbReference>
<feature type="domain" description="Helicase ATP-binding" evidence="13">
    <location>
        <begin position="506"/>
        <end position="676"/>
    </location>
</feature>
<keyword evidence="4" id="KW-0378">Hydrolase</keyword>
<evidence type="ECO:0000256" key="6">
    <source>
        <dbReference type="ARBA" id="ARBA00023015"/>
    </source>
</evidence>
<dbReference type="InterPro" id="IPR014001">
    <property type="entry name" value="Helicase_ATP-bd"/>
</dbReference>
<comment type="catalytic activity">
    <reaction evidence="10">
        <text>ATP + H2O = ADP + phosphate + H(+)</text>
        <dbReference type="Rhea" id="RHEA:13065"/>
        <dbReference type="ChEBI" id="CHEBI:15377"/>
        <dbReference type="ChEBI" id="CHEBI:15378"/>
        <dbReference type="ChEBI" id="CHEBI:30616"/>
        <dbReference type="ChEBI" id="CHEBI:43474"/>
        <dbReference type="ChEBI" id="CHEBI:456216"/>
    </reaction>
</comment>
<feature type="region of interest" description="Disordered" evidence="11">
    <location>
        <begin position="1063"/>
        <end position="1137"/>
    </location>
</feature>
<dbReference type="SUPFAM" id="SSF52540">
    <property type="entry name" value="P-loop containing nucleoside triphosphate hydrolases"/>
    <property type="match status" value="2"/>
</dbReference>
<evidence type="ECO:0000259" key="12">
    <source>
        <dbReference type="PROSITE" id="PS50013"/>
    </source>
</evidence>
<feature type="compositionally biased region" description="Basic residues" evidence="11">
    <location>
        <begin position="1421"/>
        <end position="1438"/>
    </location>
</feature>
<dbReference type="Pfam" id="PF13907">
    <property type="entry name" value="CHD1-like_C"/>
    <property type="match status" value="1"/>
</dbReference>
<feature type="compositionally biased region" description="Basic and acidic residues" evidence="11">
    <location>
        <begin position="83"/>
        <end position="106"/>
    </location>
</feature>